<dbReference type="EMBL" id="JBHLTP010000003">
    <property type="protein sequence ID" value="MFC0522425.1"/>
    <property type="molecule type" value="Genomic_DNA"/>
</dbReference>
<name>A0ABV6LJ45_9BACI</name>
<feature type="transmembrane region" description="Helical" evidence="1">
    <location>
        <begin position="129"/>
        <end position="157"/>
    </location>
</feature>
<proteinExistence type="predicted"/>
<keyword evidence="4" id="KW-1185">Reference proteome</keyword>
<keyword evidence="1" id="KW-0812">Transmembrane</keyword>
<feature type="transmembrane region" description="Helical" evidence="1">
    <location>
        <begin position="33"/>
        <end position="52"/>
    </location>
</feature>
<protein>
    <submittedName>
        <fullName evidence="3">LiaI-LiaF-like domain-containing protein</fullName>
    </submittedName>
</protein>
<evidence type="ECO:0000313" key="3">
    <source>
        <dbReference type="EMBL" id="MFC0522425.1"/>
    </source>
</evidence>
<evidence type="ECO:0000259" key="2">
    <source>
        <dbReference type="Pfam" id="PF18917"/>
    </source>
</evidence>
<comment type="caution">
    <text evidence="3">The sequence shown here is derived from an EMBL/GenBank/DDBJ whole genome shotgun (WGS) entry which is preliminary data.</text>
</comment>
<feature type="transmembrane region" description="Helical" evidence="1">
    <location>
        <begin position="105"/>
        <end position="123"/>
    </location>
</feature>
<evidence type="ECO:0000256" key="1">
    <source>
        <dbReference type="SAM" id="Phobius"/>
    </source>
</evidence>
<dbReference type="Proteomes" id="UP001589836">
    <property type="component" value="Unassembled WGS sequence"/>
</dbReference>
<accession>A0ABV6LJ45</accession>
<reference evidence="3 4" key="1">
    <citation type="submission" date="2024-09" db="EMBL/GenBank/DDBJ databases">
        <authorList>
            <person name="Sun Q."/>
            <person name="Mori K."/>
        </authorList>
    </citation>
    <scope>NUCLEOTIDE SEQUENCE [LARGE SCALE GENOMIC DNA]</scope>
    <source>
        <strain evidence="3 4">NCAIM B.02529</strain>
    </source>
</reference>
<dbReference type="Pfam" id="PF18917">
    <property type="entry name" value="LiaI-LiaF-like_TM1"/>
    <property type="match status" value="1"/>
</dbReference>
<feature type="domain" description="LiaI-LiaF-like transmembrane region" evidence="2">
    <location>
        <begin position="7"/>
        <end position="46"/>
    </location>
</feature>
<dbReference type="InterPro" id="IPR043726">
    <property type="entry name" value="LiaI-LiaF-like_TM1"/>
</dbReference>
<sequence>MTKQNTFSGIFLIGIGLYFLLKELNIPIITNFYSWPTILIIIGIAMMLHSYLSRDHDKLFPGTVVLGLGIHFHGVQHFRFWIDHWGVFLFIIGIAFLIRYQKTRSGLFSGIILVGLSLFTIFVSNKPSWFHWINALVNMIETFWPLLLVLTGLYLLFFKKRT</sequence>
<feature type="transmembrane region" description="Helical" evidence="1">
    <location>
        <begin position="78"/>
        <end position="98"/>
    </location>
</feature>
<keyword evidence="1" id="KW-1133">Transmembrane helix</keyword>
<feature type="transmembrane region" description="Helical" evidence="1">
    <location>
        <begin position="6"/>
        <end position="21"/>
    </location>
</feature>
<organism evidence="3 4">
    <name type="scientific">Pontibacillus salicampi</name>
    <dbReference type="NCBI Taxonomy" id="1449801"/>
    <lineage>
        <taxon>Bacteria</taxon>
        <taxon>Bacillati</taxon>
        <taxon>Bacillota</taxon>
        <taxon>Bacilli</taxon>
        <taxon>Bacillales</taxon>
        <taxon>Bacillaceae</taxon>
        <taxon>Pontibacillus</taxon>
    </lineage>
</organism>
<gene>
    <name evidence="3" type="ORF">ACFFGV_02325</name>
</gene>
<dbReference type="RefSeq" id="WP_377344956.1">
    <property type="nucleotide sequence ID" value="NZ_JBHLTP010000003.1"/>
</dbReference>
<keyword evidence="1" id="KW-0472">Membrane</keyword>
<evidence type="ECO:0000313" key="4">
    <source>
        <dbReference type="Proteomes" id="UP001589836"/>
    </source>
</evidence>